<gene>
    <name evidence="1" type="ORF">H6A24_08890</name>
</gene>
<evidence type="ECO:0000313" key="2">
    <source>
        <dbReference type="Proteomes" id="UP000782117"/>
    </source>
</evidence>
<dbReference type="InterPro" id="IPR032675">
    <property type="entry name" value="LRR_dom_sf"/>
</dbReference>
<dbReference type="RefSeq" id="WP_204500406.1">
    <property type="nucleotide sequence ID" value="NZ_JACJKJ010000009.1"/>
</dbReference>
<organism evidence="1 2">
    <name type="scientific">Bacteroides caecicola</name>
    <dbReference type="NCBI Taxonomy" id="1462569"/>
    <lineage>
        <taxon>Bacteria</taxon>
        <taxon>Pseudomonadati</taxon>
        <taxon>Bacteroidota</taxon>
        <taxon>Bacteroidia</taxon>
        <taxon>Bacteroidales</taxon>
        <taxon>Bacteroidaceae</taxon>
        <taxon>Bacteroides</taxon>
    </lineage>
</organism>
<dbReference type="EMBL" id="JACJKJ010000009">
    <property type="protein sequence ID" value="MBM6806609.1"/>
    <property type="molecule type" value="Genomic_DNA"/>
</dbReference>
<dbReference type="PANTHER" id="PTHR36766">
    <property type="entry name" value="PLANT BROAD-SPECTRUM MILDEW RESISTANCE PROTEIN RPW8"/>
    <property type="match status" value="1"/>
</dbReference>
<protein>
    <recommendedName>
        <fullName evidence="3">Leucine-rich repeat domain-containing protein</fullName>
    </recommendedName>
</protein>
<sequence length="403" mass="45496">MLTKEDICKLAGISMEELDQYPSMDLTGPSIDSLPEGIEFHILNINNCPNLTSLPDNFKCTILEITDCPSLERMPNNFQGESLVIDNCPKLTSLPEILEINHLEIRRCPNLTQLPDGLELYLLRIEDSNIEALPENCFFYQDLSLINCPYLKKLPDCCTAFSGDVNLYNCSSLSVLPDIKVVFGNLNIMGTLIKNLPKNIKIGGCLVASESKLETLPEGIRIGEYIDLGNCCNLRSLPDGLIVNGCLNLAGTPIKQLPNRLMVGGNLNILSTNIESLPEDLQVKGRLSGSKRLLDTYEINDDIPNDLPFYIWKDSSYVYYRNRLYRIIASDQYSWRVLDAEVAVRIMLDMGLRNDYDIDDGVSYIVMDVDHHYGDGPTTNDAFRRMEERRLNDITYMKKNTSI</sequence>
<evidence type="ECO:0000313" key="1">
    <source>
        <dbReference type="EMBL" id="MBM6806609.1"/>
    </source>
</evidence>
<name>A0ABS2FA24_9BACE</name>
<reference evidence="1 2" key="1">
    <citation type="journal article" date="2021" name="Sci. Rep.">
        <title>The distribution of antibiotic resistance genes in chicken gut microbiota commensals.</title>
        <authorList>
            <person name="Juricova H."/>
            <person name="Matiasovicova J."/>
            <person name="Kubasova T."/>
            <person name="Cejkova D."/>
            <person name="Rychlik I."/>
        </authorList>
    </citation>
    <scope>NUCLEOTIDE SEQUENCE [LARGE SCALE GENOMIC DNA]</scope>
    <source>
        <strain evidence="1 2">An768</strain>
    </source>
</reference>
<evidence type="ECO:0008006" key="3">
    <source>
        <dbReference type="Google" id="ProtNLM"/>
    </source>
</evidence>
<dbReference type="PANTHER" id="PTHR36766:SF70">
    <property type="entry name" value="DISEASE RESISTANCE PROTEIN RGA4"/>
    <property type="match status" value="1"/>
</dbReference>
<accession>A0ABS2FA24</accession>
<dbReference type="SUPFAM" id="SSF52058">
    <property type="entry name" value="L domain-like"/>
    <property type="match status" value="2"/>
</dbReference>
<dbReference type="Proteomes" id="UP000782117">
    <property type="component" value="Unassembled WGS sequence"/>
</dbReference>
<dbReference type="Gene3D" id="3.80.10.10">
    <property type="entry name" value="Ribonuclease Inhibitor"/>
    <property type="match status" value="1"/>
</dbReference>
<proteinExistence type="predicted"/>
<comment type="caution">
    <text evidence="1">The sequence shown here is derived from an EMBL/GenBank/DDBJ whole genome shotgun (WGS) entry which is preliminary data.</text>
</comment>
<keyword evidence="2" id="KW-1185">Reference proteome</keyword>